<gene>
    <name evidence="2" type="ORF">V7x_52130</name>
</gene>
<keyword evidence="1" id="KW-1133">Transmembrane helix</keyword>
<evidence type="ECO:0000313" key="3">
    <source>
        <dbReference type="Proteomes" id="UP000316476"/>
    </source>
</evidence>
<feature type="transmembrane region" description="Helical" evidence="1">
    <location>
        <begin position="151"/>
        <end position="171"/>
    </location>
</feature>
<dbReference type="EMBL" id="SJPZ01000002">
    <property type="protein sequence ID" value="TWU63473.1"/>
    <property type="molecule type" value="Genomic_DNA"/>
</dbReference>
<comment type="caution">
    <text evidence="2">The sequence shown here is derived from an EMBL/GenBank/DDBJ whole genome shotgun (WGS) entry which is preliminary data.</text>
</comment>
<feature type="transmembrane region" description="Helical" evidence="1">
    <location>
        <begin position="34"/>
        <end position="55"/>
    </location>
</feature>
<accession>A0A5C6FSG0</accession>
<evidence type="ECO:0000313" key="2">
    <source>
        <dbReference type="EMBL" id="TWU63473.1"/>
    </source>
</evidence>
<reference evidence="2 3" key="1">
    <citation type="submission" date="2019-02" db="EMBL/GenBank/DDBJ databases">
        <title>Deep-cultivation of Planctomycetes and their phenomic and genomic characterization uncovers novel biology.</title>
        <authorList>
            <person name="Wiegand S."/>
            <person name="Jogler M."/>
            <person name="Boedeker C."/>
            <person name="Pinto D."/>
            <person name="Vollmers J."/>
            <person name="Rivas-Marin E."/>
            <person name="Kohn T."/>
            <person name="Peeters S.H."/>
            <person name="Heuer A."/>
            <person name="Rast P."/>
            <person name="Oberbeckmann S."/>
            <person name="Bunk B."/>
            <person name="Jeske O."/>
            <person name="Meyerdierks A."/>
            <person name="Storesund J.E."/>
            <person name="Kallscheuer N."/>
            <person name="Luecker S."/>
            <person name="Lage O.M."/>
            <person name="Pohl T."/>
            <person name="Merkel B.J."/>
            <person name="Hornburger P."/>
            <person name="Mueller R.-W."/>
            <person name="Bruemmer F."/>
            <person name="Labrenz M."/>
            <person name="Spormann A.M."/>
            <person name="Op Den Camp H."/>
            <person name="Overmann J."/>
            <person name="Amann R."/>
            <person name="Jetten M.S.M."/>
            <person name="Mascher T."/>
            <person name="Medema M.H."/>
            <person name="Devos D.P."/>
            <person name="Kaster A.-K."/>
            <person name="Ovreas L."/>
            <person name="Rohde M."/>
            <person name="Galperin M.Y."/>
            <person name="Jogler C."/>
        </authorList>
    </citation>
    <scope>NUCLEOTIDE SEQUENCE [LARGE SCALE GENOMIC DNA]</scope>
    <source>
        <strain evidence="2 3">V7</strain>
    </source>
</reference>
<feature type="transmembrane region" description="Helical" evidence="1">
    <location>
        <begin position="96"/>
        <end position="115"/>
    </location>
</feature>
<evidence type="ECO:0000256" key="1">
    <source>
        <dbReference type="SAM" id="Phobius"/>
    </source>
</evidence>
<dbReference type="Proteomes" id="UP000316476">
    <property type="component" value="Unassembled WGS sequence"/>
</dbReference>
<organism evidence="2 3">
    <name type="scientific">Crateriforma conspicua</name>
    <dbReference type="NCBI Taxonomy" id="2527996"/>
    <lineage>
        <taxon>Bacteria</taxon>
        <taxon>Pseudomonadati</taxon>
        <taxon>Planctomycetota</taxon>
        <taxon>Planctomycetia</taxon>
        <taxon>Planctomycetales</taxon>
        <taxon>Planctomycetaceae</taxon>
        <taxon>Crateriforma</taxon>
    </lineage>
</organism>
<protein>
    <submittedName>
        <fullName evidence="2">Uncharacterized protein</fullName>
    </submittedName>
</protein>
<name>A0A5C6FSG0_9PLAN</name>
<proteinExistence type="predicted"/>
<feature type="transmembrane region" description="Helical" evidence="1">
    <location>
        <begin position="61"/>
        <end position="89"/>
    </location>
</feature>
<sequence>MIPAVSWQEVNPYEPSEVDVGTNELATAGPLKPLLYVLGGCSAVVPTLWFAMQLLGEIEGLAVLLILTVFVTALVFGITYCSTIILAFGSRRWQPAATGLVAGVAAMACAAPIALPSPIKAVWIPLATAAVAASTLIRARDLDLMNDSPKGSVAQWLCILTTAVIGLWVGVAAEVGKPILIALNQDVVGVIQSEKIEIAVAGGIAGGAFGLVCGTLAYSAFSQNESPANNCVNRSGESGPN</sequence>
<dbReference type="AlphaFoldDB" id="A0A5C6FSG0"/>
<keyword evidence="1" id="KW-0472">Membrane</keyword>
<keyword evidence="1" id="KW-0812">Transmembrane</keyword>